<evidence type="ECO:0000313" key="2">
    <source>
        <dbReference type="Proteomes" id="UP000309673"/>
    </source>
</evidence>
<dbReference type="AlphaFoldDB" id="A0A4U0FC77"/>
<dbReference type="Proteomes" id="UP000309673">
    <property type="component" value="Unassembled WGS sequence"/>
</dbReference>
<comment type="caution">
    <text evidence="1">The sequence shown here is derived from an EMBL/GenBank/DDBJ whole genome shotgun (WGS) entry which is preliminary data.</text>
</comment>
<organism evidence="1 2">
    <name type="scientific">Cohnella pontilimi</name>
    <dbReference type="NCBI Taxonomy" id="2564100"/>
    <lineage>
        <taxon>Bacteria</taxon>
        <taxon>Bacillati</taxon>
        <taxon>Bacillota</taxon>
        <taxon>Bacilli</taxon>
        <taxon>Bacillales</taxon>
        <taxon>Paenibacillaceae</taxon>
        <taxon>Cohnella</taxon>
    </lineage>
</organism>
<proteinExistence type="predicted"/>
<sequence>MKKFECVRNLFSQLLSREYKPIIVDLSDKWQLKAIPGTSTINQAKPYLGTMPIQVEFYSGGERKITWELTLHCYQSALVRSLEDDEGGYVFLIRSSKSELLFRAMQAAKYTPNDEGMLVTITADLNSKKGDTEFTEHMREALNHFAPALEEMGGRILKPHQIALIDYDSIRNAIIQSSQQVLSSTTLFVTLKALYKGELKLQ</sequence>
<keyword evidence="2" id="KW-1185">Reference proteome</keyword>
<dbReference type="EMBL" id="SUPK01000004">
    <property type="protein sequence ID" value="TJY42330.1"/>
    <property type="molecule type" value="Genomic_DNA"/>
</dbReference>
<dbReference type="RefSeq" id="WP_136777605.1">
    <property type="nucleotide sequence ID" value="NZ_SUPK01000004.1"/>
</dbReference>
<protein>
    <submittedName>
        <fullName evidence="1">Uncharacterized protein</fullName>
    </submittedName>
</protein>
<name>A0A4U0FC77_9BACL</name>
<evidence type="ECO:0000313" key="1">
    <source>
        <dbReference type="EMBL" id="TJY42330.1"/>
    </source>
</evidence>
<reference evidence="1 2" key="1">
    <citation type="submission" date="2019-04" db="EMBL/GenBank/DDBJ databases">
        <title>Cohnella sp. nov., isolated from soil.</title>
        <authorList>
            <person name="Kim W."/>
        </authorList>
    </citation>
    <scope>NUCLEOTIDE SEQUENCE [LARGE SCALE GENOMIC DNA]</scope>
    <source>
        <strain evidence="1 2">CAU 1483</strain>
    </source>
</reference>
<gene>
    <name evidence="1" type="ORF">E5161_10055</name>
</gene>
<accession>A0A4U0FC77</accession>